<dbReference type="InterPro" id="IPR035906">
    <property type="entry name" value="MetI-like_sf"/>
</dbReference>
<evidence type="ECO:0000256" key="5">
    <source>
        <dbReference type="ARBA" id="ARBA00022692"/>
    </source>
</evidence>
<evidence type="ECO:0000256" key="8">
    <source>
        <dbReference type="ARBA" id="ARBA00023136"/>
    </source>
</evidence>
<keyword evidence="8 12" id="KW-0472">Membrane</keyword>
<dbReference type="GO" id="GO:0043190">
    <property type="term" value="C:ATP-binding cassette (ABC) transporter complex"/>
    <property type="evidence" value="ECO:0007669"/>
    <property type="project" value="InterPro"/>
</dbReference>
<proteinExistence type="inferred from homology"/>
<dbReference type="Gene3D" id="1.10.3720.10">
    <property type="entry name" value="MetI-like"/>
    <property type="match status" value="1"/>
</dbReference>
<evidence type="ECO:0000313" key="15">
    <source>
        <dbReference type="Proteomes" id="UP000190027"/>
    </source>
</evidence>
<evidence type="ECO:0000259" key="13">
    <source>
        <dbReference type="PROSITE" id="PS50928"/>
    </source>
</evidence>
<feature type="transmembrane region" description="Helical" evidence="12">
    <location>
        <begin position="212"/>
        <end position="231"/>
    </location>
</feature>
<sequence>MSYWDVAPEHWGLIWDNLDYFLWGAVRFTSEFPFVENLGGLAASVVLALLGIIGAFWVGLAAGLMRISRSWWMRYPAVVYIEAIRGTPLLMLIFWFFFLAPIMLGKTLPAFHSTLIAFIVFTSAYIGEIVRAGVNALPGGQMEAARGSGLSHVQAMRYIILPQALRNMIPSFVNQFVSLTKDTSLAYIIGVNELMRTAVQVDNRETRISFEIYVTIAIMYFVVCYVLTSYSRRLEKKLSRYQARDR</sequence>
<feature type="transmembrane region" description="Helical" evidence="12">
    <location>
        <begin position="110"/>
        <end position="127"/>
    </location>
</feature>
<evidence type="ECO:0000256" key="3">
    <source>
        <dbReference type="ARBA" id="ARBA00022448"/>
    </source>
</evidence>
<dbReference type="SUPFAM" id="SSF161098">
    <property type="entry name" value="MetI-like"/>
    <property type="match status" value="1"/>
</dbReference>
<dbReference type="AlphaFoldDB" id="A0A1T4WIG1"/>
<protein>
    <recommendedName>
        <fullName evidence="11">Glutamate/aspartate import permease protein GltK</fullName>
    </recommendedName>
</protein>
<dbReference type="FunFam" id="1.10.3720.10:FF:000006">
    <property type="entry name" value="Glutamate/aspartate ABC transporter, permease protein GltK"/>
    <property type="match status" value="1"/>
</dbReference>
<evidence type="ECO:0000256" key="1">
    <source>
        <dbReference type="ARBA" id="ARBA00004429"/>
    </source>
</evidence>
<keyword evidence="15" id="KW-1185">Reference proteome</keyword>
<evidence type="ECO:0000256" key="11">
    <source>
        <dbReference type="ARBA" id="ARBA00073645"/>
    </source>
</evidence>
<dbReference type="PANTHER" id="PTHR30614">
    <property type="entry name" value="MEMBRANE COMPONENT OF AMINO ACID ABC TRANSPORTER"/>
    <property type="match status" value="1"/>
</dbReference>
<dbReference type="CDD" id="cd06261">
    <property type="entry name" value="TM_PBP2"/>
    <property type="match status" value="1"/>
</dbReference>
<dbReference type="PANTHER" id="PTHR30614:SF21">
    <property type="entry name" value="AMINO ACID ABC TRANSPORTER PERMEASE"/>
    <property type="match status" value="1"/>
</dbReference>
<feature type="transmembrane region" description="Helical" evidence="12">
    <location>
        <begin position="41"/>
        <end position="65"/>
    </location>
</feature>
<dbReference type="Pfam" id="PF00528">
    <property type="entry name" value="BPD_transp_1"/>
    <property type="match status" value="1"/>
</dbReference>
<keyword evidence="6" id="KW-0029">Amino-acid transport</keyword>
<dbReference type="RefSeq" id="WP_078716533.1">
    <property type="nucleotide sequence ID" value="NZ_FUYC01000003.1"/>
</dbReference>
<accession>A0A1T4WIG1</accession>
<dbReference type="STRING" id="1121449.SAMN02745704_00949"/>
<keyword evidence="5 12" id="KW-0812">Transmembrane</keyword>
<keyword evidence="3 12" id="KW-0813">Transport</keyword>
<evidence type="ECO:0000256" key="6">
    <source>
        <dbReference type="ARBA" id="ARBA00022970"/>
    </source>
</evidence>
<dbReference type="InterPro" id="IPR010065">
    <property type="entry name" value="AA_ABC_transptr_permease_3TM"/>
</dbReference>
<dbReference type="OrthoDB" id="9809799at2"/>
<comment type="function">
    <text evidence="9">Part of the ABC transporter complex GltIJKL involved in glutamate and aspartate uptake. Probably responsible for the translocation of the substrate across the membrane.</text>
</comment>
<dbReference type="InterPro" id="IPR043429">
    <property type="entry name" value="ArtM/GltK/GlnP/TcyL/YhdX-like"/>
</dbReference>
<keyword evidence="7 12" id="KW-1133">Transmembrane helix</keyword>
<gene>
    <name evidence="14" type="ORF">SAMN02745704_00949</name>
</gene>
<feature type="transmembrane region" description="Helical" evidence="12">
    <location>
        <begin position="77"/>
        <end position="98"/>
    </location>
</feature>
<feature type="domain" description="ABC transmembrane type-1" evidence="13">
    <location>
        <begin position="41"/>
        <end position="231"/>
    </location>
</feature>
<reference evidence="14 15" key="1">
    <citation type="submission" date="2017-02" db="EMBL/GenBank/DDBJ databases">
        <authorList>
            <person name="Peterson S.W."/>
        </authorList>
    </citation>
    <scope>NUCLEOTIDE SEQUENCE [LARGE SCALE GENOMIC DNA]</scope>
    <source>
        <strain evidence="14 15">DSM 16080</strain>
    </source>
</reference>
<dbReference type="GO" id="GO:0006865">
    <property type="term" value="P:amino acid transport"/>
    <property type="evidence" value="ECO:0007669"/>
    <property type="project" value="UniProtKB-KW"/>
</dbReference>
<dbReference type="EMBL" id="FUYC01000003">
    <property type="protein sequence ID" value="SKA77123.1"/>
    <property type="molecule type" value="Genomic_DNA"/>
</dbReference>
<evidence type="ECO:0000256" key="4">
    <source>
        <dbReference type="ARBA" id="ARBA00022475"/>
    </source>
</evidence>
<evidence type="ECO:0000256" key="12">
    <source>
        <dbReference type="RuleBase" id="RU363032"/>
    </source>
</evidence>
<dbReference type="PROSITE" id="PS50928">
    <property type="entry name" value="ABC_TM1"/>
    <property type="match status" value="1"/>
</dbReference>
<evidence type="ECO:0000256" key="7">
    <source>
        <dbReference type="ARBA" id="ARBA00022989"/>
    </source>
</evidence>
<dbReference type="InterPro" id="IPR000515">
    <property type="entry name" value="MetI-like"/>
</dbReference>
<organism evidence="14 15">
    <name type="scientific">Paucidesulfovibrio gracilis DSM 16080</name>
    <dbReference type="NCBI Taxonomy" id="1121449"/>
    <lineage>
        <taxon>Bacteria</taxon>
        <taxon>Pseudomonadati</taxon>
        <taxon>Thermodesulfobacteriota</taxon>
        <taxon>Desulfovibrionia</taxon>
        <taxon>Desulfovibrionales</taxon>
        <taxon>Desulfovibrionaceae</taxon>
        <taxon>Paucidesulfovibrio</taxon>
    </lineage>
</organism>
<evidence type="ECO:0000256" key="2">
    <source>
        <dbReference type="ARBA" id="ARBA00010072"/>
    </source>
</evidence>
<comment type="subunit">
    <text evidence="10">The complex is composed of two ATP-binding proteins (GltL), two transmembrane proteins (GltJ and GltK) and a solute-binding protein (GltI).</text>
</comment>
<dbReference type="Proteomes" id="UP000190027">
    <property type="component" value="Unassembled WGS sequence"/>
</dbReference>
<name>A0A1T4WIG1_9BACT</name>
<comment type="similarity">
    <text evidence="2">Belongs to the binding-protein-dependent transport system permease family. HisMQ subfamily.</text>
</comment>
<evidence type="ECO:0000256" key="9">
    <source>
        <dbReference type="ARBA" id="ARBA00060298"/>
    </source>
</evidence>
<dbReference type="NCBIfam" id="TIGR01726">
    <property type="entry name" value="HEQRo_perm_3TM"/>
    <property type="match status" value="1"/>
</dbReference>
<keyword evidence="4" id="KW-1003">Cell membrane</keyword>
<evidence type="ECO:0000256" key="10">
    <source>
        <dbReference type="ARBA" id="ARBA00062718"/>
    </source>
</evidence>
<dbReference type="GO" id="GO:0022857">
    <property type="term" value="F:transmembrane transporter activity"/>
    <property type="evidence" value="ECO:0007669"/>
    <property type="project" value="InterPro"/>
</dbReference>
<evidence type="ECO:0000313" key="14">
    <source>
        <dbReference type="EMBL" id="SKA77123.1"/>
    </source>
</evidence>
<comment type="subcellular location">
    <subcellularLocation>
        <location evidence="1">Cell inner membrane</location>
        <topology evidence="1">Multi-pass membrane protein</topology>
    </subcellularLocation>
    <subcellularLocation>
        <location evidence="12">Cell membrane</location>
        <topology evidence="12">Multi-pass membrane protein</topology>
    </subcellularLocation>
</comment>